<keyword evidence="3" id="KW-1185">Reference proteome</keyword>
<protein>
    <submittedName>
        <fullName evidence="2">Uncharacterized protein</fullName>
    </submittedName>
</protein>
<evidence type="ECO:0000313" key="2">
    <source>
        <dbReference type="EMBL" id="VVC98926.1"/>
    </source>
</evidence>
<organism evidence="2 3">
    <name type="scientific">Leptidea sinapis</name>
    <dbReference type="NCBI Taxonomy" id="189913"/>
    <lineage>
        <taxon>Eukaryota</taxon>
        <taxon>Metazoa</taxon>
        <taxon>Ecdysozoa</taxon>
        <taxon>Arthropoda</taxon>
        <taxon>Hexapoda</taxon>
        <taxon>Insecta</taxon>
        <taxon>Pterygota</taxon>
        <taxon>Neoptera</taxon>
        <taxon>Endopterygota</taxon>
        <taxon>Lepidoptera</taxon>
        <taxon>Glossata</taxon>
        <taxon>Ditrysia</taxon>
        <taxon>Papilionoidea</taxon>
        <taxon>Pieridae</taxon>
        <taxon>Dismorphiinae</taxon>
        <taxon>Leptidea</taxon>
    </lineage>
</organism>
<reference evidence="2 3" key="1">
    <citation type="submission" date="2017-07" db="EMBL/GenBank/DDBJ databases">
        <authorList>
            <person name="Talla V."/>
            <person name="Backstrom N."/>
        </authorList>
    </citation>
    <scope>NUCLEOTIDE SEQUENCE [LARGE SCALE GENOMIC DNA]</scope>
</reference>
<dbReference type="AlphaFoldDB" id="A0A5E4QP92"/>
<name>A0A5E4QP92_9NEOP</name>
<accession>A0A5E4QP92</accession>
<dbReference type="Proteomes" id="UP000324832">
    <property type="component" value="Unassembled WGS sequence"/>
</dbReference>
<proteinExistence type="predicted"/>
<dbReference type="EMBL" id="FZQP02003889">
    <property type="protein sequence ID" value="VVC98926.1"/>
    <property type="molecule type" value="Genomic_DNA"/>
</dbReference>
<feature type="region of interest" description="Disordered" evidence="1">
    <location>
        <begin position="26"/>
        <end position="59"/>
    </location>
</feature>
<evidence type="ECO:0000256" key="1">
    <source>
        <dbReference type="SAM" id="MobiDB-lite"/>
    </source>
</evidence>
<feature type="compositionally biased region" description="Basic and acidic residues" evidence="1">
    <location>
        <begin position="26"/>
        <end position="38"/>
    </location>
</feature>
<gene>
    <name evidence="2" type="ORF">LSINAPIS_LOCUS9906</name>
</gene>
<evidence type="ECO:0000313" key="3">
    <source>
        <dbReference type="Proteomes" id="UP000324832"/>
    </source>
</evidence>
<sequence length="59" mass="6533">MLSILSANREALRAISRYLIHAHKDAEPRILDDSDKGRAQPKYGGIVQKGARAQDGDMQ</sequence>